<evidence type="ECO:0000256" key="7">
    <source>
        <dbReference type="ARBA" id="ARBA00049348"/>
    </source>
</evidence>
<evidence type="ECO:0000256" key="5">
    <source>
        <dbReference type="ARBA" id="ARBA00022763"/>
    </source>
</evidence>
<feature type="domain" description="Methylated-DNA-[protein]-cysteine S-methyltransferase DNA binding" evidence="9">
    <location>
        <begin position="78"/>
        <end position="156"/>
    </location>
</feature>
<keyword evidence="6 8" id="KW-0234">DNA repair</keyword>
<proteinExistence type="inferred from homology"/>
<evidence type="ECO:0000313" key="12">
    <source>
        <dbReference type="Proteomes" id="UP000501451"/>
    </source>
</evidence>
<dbReference type="SUPFAM" id="SSF46767">
    <property type="entry name" value="Methylated DNA-protein cysteine methyltransferase, C-terminal domain"/>
    <property type="match status" value="1"/>
</dbReference>
<dbReference type="Pfam" id="PF01035">
    <property type="entry name" value="DNA_binding_1"/>
    <property type="match status" value="1"/>
</dbReference>
<feature type="domain" description="Methylguanine DNA methyltransferase ribonuclease-like" evidence="10">
    <location>
        <begin position="1"/>
        <end position="73"/>
    </location>
</feature>
<dbReference type="InterPro" id="IPR036388">
    <property type="entry name" value="WH-like_DNA-bd_sf"/>
</dbReference>
<name>A0A6G7KAQ6_9LACT</name>
<protein>
    <recommendedName>
        <fullName evidence="8">Methylated-DNA--protein-cysteine methyltransferase</fullName>
        <ecNumber evidence="8">2.1.1.63</ecNumber>
    </recommendedName>
    <alternativeName>
        <fullName evidence="8">6-O-methylguanine-DNA methyltransferase</fullName>
        <shortName evidence="8">MGMT</shortName>
    </alternativeName>
    <alternativeName>
        <fullName evidence="8">O-6-methylguanine-DNA-alkyltransferase</fullName>
    </alternativeName>
</protein>
<keyword evidence="3 8" id="KW-0489">Methyltransferase</keyword>
<organism evidence="11 12">
    <name type="scientific">Jeotgalibaca arthritidis</name>
    <dbReference type="NCBI Taxonomy" id="1868794"/>
    <lineage>
        <taxon>Bacteria</taxon>
        <taxon>Bacillati</taxon>
        <taxon>Bacillota</taxon>
        <taxon>Bacilli</taxon>
        <taxon>Lactobacillales</taxon>
        <taxon>Carnobacteriaceae</taxon>
        <taxon>Jeotgalibaca</taxon>
    </lineage>
</organism>
<dbReference type="PANTHER" id="PTHR10815:SF5">
    <property type="entry name" value="METHYLATED-DNA--PROTEIN-CYSTEINE METHYLTRANSFERASE"/>
    <property type="match status" value="1"/>
</dbReference>
<keyword evidence="5 8" id="KW-0227">DNA damage</keyword>
<evidence type="ECO:0000259" key="10">
    <source>
        <dbReference type="Pfam" id="PF02870"/>
    </source>
</evidence>
<keyword evidence="8" id="KW-0963">Cytoplasm</keyword>
<dbReference type="CDD" id="cd06445">
    <property type="entry name" value="ATase"/>
    <property type="match status" value="1"/>
</dbReference>
<reference evidence="11 12" key="1">
    <citation type="journal article" date="2017" name="Int. J. Syst. Evol. Microbiol.">
        <title>Jeotgalibaca porci sp. nov. and Jeotgalibaca arthritidis sp. nov., isolated from pigs, and emended description of the genus Jeotgalibaca.</title>
        <authorList>
            <person name="Zamora L."/>
            <person name="Perez-Sancho M."/>
            <person name="Dominguez L."/>
            <person name="Fernandez-Garayzabal J.F."/>
            <person name="Vela A.I."/>
        </authorList>
    </citation>
    <scope>NUCLEOTIDE SEQUENCE [LARGE SCALE GENOMIC DNA]</scope>
    <source>
        <strain evidence="11 12">CECT 9157</strain>
    </source>
</reference>
<evidence type="ECO:0000256" key="3">
    <source>
        <dbReference type="ARBA" id="ARBA00022603"/>
    </source>
</evidence>
<keyword evidence="4 8" id="KW-0808">Transferase</keyword>
<comment type="catalytic activity">
    <reaction evidence="7 8">
        <text>a 6-O-methyl-2'-deoxyguanosine in DNA + L-cysteinyl-[protein] = S-methyl-L-cysteinyl-[protein] + a 2'-deoxyguanosine in DNA</text>
        <dbReference type="Rhea" id="RHEA:24000"/>
        <dbReference type="Rhea" id="RHEA-COMP:10131"/>
        <dbReference type="Rhea" id="RHEA-COMP:10132"/>
        <dbReference type="Rhea" id="RHEA-COMP:11367"/>
        <dbReference type="Rhea" id="RHEA-COMP:11368"/>
        <dbReference type="ChEBI" id="CHEBI:29950"/>
        <dbReference type="ChEBI" id="CHEBI:82612"/>
        <dbReference type="ChEBI" id="CHEBI:85445"/>
        <dbReference type="ChEBI" id="CHEBI:85448"/>
        <dbReference type="EC" id="2.1.1.63"/>
    </reaction>
</comment>
<evidence type="ECO:0000256" key="1">
    <source>
        <dbReference type="ARBA" id="ARBA00001286"/>
    </source>
</evidence>
<dbReference type="InterPro" id="IPR023546">
    <property type="entry name" value="MGMT"/>
</dbReference>
<dbReference type="PANTHER" id="PTHR10815">
    <property type="entry name" value="METHYLATED-DNA--PROTEIN-CYSTEINE METHYLTRANSFERASE"/>
    <property type="match status" value="1"/>
</dbReference>
<dbReference type="HAMAP" id="MF_00772">
    <property type="entry name" value="OGT"/>
    <property type="match status" value="1"/>
</dbReference>
<dbReference type="GO" id="GO:0003908">
    <property type="term" value="F:methylated-DNA-[protein]-cysteine S-methyltransferase activity"/>
    <property type="evidence" value="ECO:0007669"/>
    <property type="project" value="UniProtKB-UniRule"/>
</dbReference>
<dbReference type="RefSeq" id="WP_166162578.1">
    <property type="nucleotide sequence ID" value="NZ_CP049740.1"/>
</dbReference>
<comment type="catalytic activity">
    <reaction evidence="1 8">
        <text>a 4-O-methyl-thymidine in DNA + L-cysteinyl-[protein] = a thymidine in DNA + S-methyl-L-cysteinyl-[protein]</text>
        <dbReference type="Rhea" id="RHEA:53428"/>
        <dbReference type="Rhea" id="RHEA-COMP:10131"/>
        <dbReference type="Rhea" id="RHEA-COMP:10132"/>
        <dbReference type="Rhea" id="RHEA-COMP:13555"/>
        <dbReference type="Rhea" id="RHEA-COMP:13556"/>
        <dbReference type="ChEBI" id="CHEBI:29950"/>
        <dbReference type="ChEBI" id="CHEBI:82612"/>
        <dbReference type="ChEBI" id="CHEBI:137386"/>
        <dbReference type="ChEBI" id="CHEBI:137387"/>
        <dbReference type="EC" id="2.1.1.63"/>
    </reaction>
</comment>
<evidence type="ECO:0000256" key="6">
    <source>
        <dbReference type="ARBA" id="ARBA00023204"/>
    </source>
</evidence>
<dbReference type="Gene3D" id="1.10.10.10">
    <property type="entry name" value="Winged helix-like DNA-binding domain superfamily/Winged helix DNA-binding domain"/>
    <property type="match status" value="1"/>
</dbReference>
<dbReference type="InterPro" id="IPR036217">
    <property type="entry name" value="MethylDNA_cys_MeTrfase_DNAb"/>
</dbReference>
<dbReference type="InterPro" id="IPR008332">
    <property type="entry name" value="MethylG_MeTrfase_N"/>
</dbReference>
<evidence type="ECO:0000256" key="8">
    <source>
        <dbReference type="HAMAP-Rule" id="MF_00772"/>
    </source>
</evidence>
<dbReference type="KEGG" id="jar:G7057_07845"/>
<dbReference type="GO" id="GO:0032259">
    <property type="term" value="P:methylation"/>
    <property type="evidence" value="ECO:0007669"/>
    <property type="project" value="UniProtKB-KW"/>
</dbReference>
<evidence type="ECO:0000256" key="2">
    <source>
        <dbReference type="ARBA" id="ARBA00008711"/>
    </source>
</evidence>
<dbReference type="AlphaFoldDB" id="A0A6G7KAQ6"/>
<dbReference type="SUPFAM" id="SSF53155">
    <property type="entry name" value="Methylated DNA-protein cysteine methyltransferase domain"/>
    <property type="match status" value="1"/>
</dbReference>
<dbReference type="EC" id="2.1.1.63" evidence="8"/>
<dbReference type="NCBIfam" id="TIGR00589">
    <property type="entry name" value="ogt"/>
    <property type="match status" value="1"/>
</dbReference>
<dbReference type="InterPro" id="IPR036631">
    <property type="entry name" value="MGMT_N_sf"/>
</dbReference>
<keyword evidence="12" id="KW-1185">Reference proteome</keyword>
<dbReference type="Pfam" id="PF02870">
    <property type="entry name" value="Methyltransf_1N"/>
    <property type="match status" value="1"/>
</dbReference>
<dbReference type="Gene3D" id="3.30.160.70">
    <property type="entry name" value="Methylated DNA-protein cysteine methyltransferase domain"/>
    <property type="match status" value="1"/>
</dbReference>
<sequence>MFYQIINSPIGPYLAVDSGKGLSCLEHVKDFDNISSIIARMERISTPLLMETERQITDYFKGELTQFNLPLDTNGTVFQEQVWQALRDIPYGQVRSYQDIAIAIGNPKAVRAVGGANNRNPISIVTPCHRVIGKNGSLVGYGGGVDVKQSLLELENSEYNHK</sequence>
<gene>
    <name evidence="11" type="ORF">G7057_07845</name>
</gene>
<dbReference type="InterPro" id="IPR014048">
    <property type="entry name" value="MethylDNA_cys_MeTrfase_DNA-bd"/>
</dbReference>
<dbReference type="GO" id="GO:0006307">
    <property type="term" value="P:DNA alkylation repair"/>
    <property type="evidence" value="ECO:0007669"/>
    <property type="project" value="UniProtKB-UniRule"/>
</dbReference>
<dbReference type="Proteomes" id="UP000501451">
    <property type="component" value="Chromosome"/>
</dbReference>
<comment type="miscellaneous">
    <text evidence="8">This enzyme catalyzes only one turnover and therefore is not strictly catalytic. According to one definition, an enzyme is a biocatalyst that acts repeatedly and over many reaction cycles.</text>
</comment>
<comment type="similarity">
    <text evidence="2 8">Belongs to the MGMT family.</text>
</comment>
<accession>A0A6G7KAQ6</accession>
<comment type="function">
    <text evidence="8">Involved in the cellular defense against the biological effects of O6-methylguanine (O6-MeG) and O4-methylthymine (O4-MeT) in DNA. Repairs the methylated nucleobase in DNA by stoichiometrically transferring the methyl group to a cysteine residue in the enzyme. This is a suicide reaction: the enzyme is irreversibly inactivated.</text>
</comment>
<evidence type="ECO:0000259" key="9">
    <source>
        <dbReference type="Pfam" id="PF01035"/>
    </source>
</evidence>
<dbReference type="GO" id="GO:0005737">
    <property type="term" value="C:cytoplasm"/>
    <property type="evidence" value="ECO:0007669"/>
    <property type="project" value="UniProtKB-SubCell"/>
</dbReference>
<evidence type="ECO:0000256" key="4">
    <source>
        <dbReference type="ARBA" id="ARBA00022679"/>
    </source>
</evidence>
<dbReference type="EMBL" id="CP049740">
    <property type="protein sequence ID" value="QII82354.1"/>
    <property type="molecule type" value="Genomic_DNA"/>
</dbReference>
<evidence type="ECO:0000313" key="11">
    <source>
        <dbReference type="EMBL" id="QII82354.1"/>
    </source>
</evidence>
<dbReference type="FunFam" id="1.10.10.10:FF:000214">
    <property type="entry name" value="Methylated-DNA--protein-cysteine methyltransferase"/>
    <property type="match status" value="1"/>
</dbReference>
<feature type="active site" description="Nucleophile; methyl group acceptor" evidence="8">
    <location>
        <position position="128"/>
    </location>
</feature>
<comment type="subcellular location">
    <subcellularLocation>
        <location evidence="8">Cytoplasm</location>
    </subcellularLocation>
</comment>